<name>A0A1G4B0K4_9PEZI</name>
<organism evidence="2 3">
    <name type="scientific">Colletotrichum orchidophilum</name>
    <dbReference type="NCBI Taxonomy" id="1209926"/>
    <lineage>
        <taxon>Eukaryota</taxon>
        <taxon>Fungi</taxon>
        <taxon>Dikarya</taxon>
        <taxon>Ascomycota</taxon>
        <taxon>Pezizomycotina</taxon>
        <taxon>Sordariomycetes</taxon>
        <taxon>Hypocreomycetidae</taxon>
        <taxon>Glomerellales</taxon>
        <taxon>Glomerellaceae</taxon>
        <taxon>Colletotrichum</taxon>
    </lineage>
</organism>
<accession>A0A1G4B0K4</accession>
<evidence type="ECO:0000313" key="2">
    <source>
        <dbReference type="EMBL" id="OHE94863.1"/>
    </source>
</evidence>
<comment type="caution">
    <text evidence="2">The sequence shown here is derived from an EMBL/GenBank/DDBJ whole genome shotgun (WGS) entry which is preliminary data.</text>
</comment>
<feature type="region of interest" description="Disordered" evidence="1">
    <location>
        <begin position="1"/>
        <end position="37"/>
    </location>
</feature>
<proteinExistence type="predicted"/>
<dbReference type="Proteomes" id="UP000176998">
    <property type="component" value="Unassembled WGS sequence"/>
</dbReference>
<reference evidence="2 3" key="1">
    <citation type="submission" date="2016-09" db="EMBL/GenBank/DDBJ databases">
        <authorList>
            <person name="Capua I."/>
            <person name="De Benedictis P."/>
            <person name="Joannis T."/>
            <person name="Lombin L.H."/>
            <person name="Cattoli G."/>
        </authorList>
    </citation>
    <scope>NUCLEOTIDE SEQUENCE [LARGE SCALE GENOMIC DNA]</scope>
    <source>
        <strain evidence="2 3">IMI 309357</strain>
    </source>
</reference>
<evidence type="ECO:0000256" key="1">
    <source>
        <dbReference type="SAM" id="MobiDB-lite"/>
    </source>
</evidence>
<dbReference type="GeneID" id="34562921"/>
<dbReference type="RefSeq" id="XP_022472025.1">
    <property type="nucleotide sequence ID" value="XM_022621411.1"/>
</dbReference>
<sequence length="181" mass="19187">MTDRMGWGPSASASNSSESLRETSLPGAAATAGIEASQPQVLRCSTWPFQLMLTTPHSRLQSSDSTRVPSTSDTTAKVTRATTYSQCAVSKSPSASHIHVNDQHTNAIDAAPLNTAAQKEAGMDSLPAAKSTGDIHRANDKQNDNDLQKATRLPSSDKRLAEDAVDVSTPWDGHGTPARFN</sequence>
<dbReference type="OrthoDB" id="10399513at2759"/>
<evidence type="ECO:0000313" key="3">
    <source>
        <dbReference type="Proteomes" id="UP000176998"/>
    </source>
</evidence>
<protein>
    <submittedName>
        <fullName evidence="2">Uncharacterized protein</fullName>
    </submittedName>
</protein>
<dbReference type="AlphaFoldDB" id="A0A1G4B0K4"/>
<gene>
    <name evidence="2" type="ORF">CORC01_09782</name>
</gene>
<dbReference type="EMBL" id="MJBS01000091">
    <property type="protein sequence ID" value="OHE94863.1"/>
    <property type="molecule type" value="Genomic_DNA"/>
</dbReference>
<feature type="region of interest" description="Disordered" evidence="1">
    <location>
        <begin position="126"/>
        <end position="181"/>
    </location>
</feature>
<feature type="compositionally biased region" description="Basic and acidic residues" evidence="1">
    <location>
        <begin position="133"/>
        <end position="162"/>
    </location>
</feature>
<feature type="region of interest" description="Disordered" evidence="1">
    <location>
        <begin position="57"/>
        <end position="80"/>
    </location>
</feature>
<keyword evidence="3" id="KW-1185">Reference proteome</keyword>
<feature type="compositionally biased region" description="Low complexity" evidence="1">
    <location>
        <begin position="10"/>
        <end position="25"/>
    </location>
</feature>